<feature type="transmembrane region" description="Helical" evidence="6">
    <location>
        <begin position="51"/>
        <end position="70"/>
    </location>
</feature>
<dbReference type="KEGG" id="ccjz:ccrud_07515"/>
<accession>A0A172QTN5</accession>
<evidence type="ECO:0000313" key="8">
    <source>
        <dbReference type="EMBL" id="ANE04067.1"/>
    </source>
</evidence>
<sequence length="74" mass="8444">MYKSLRADWLDLPTELRFPVIAAAVVEFAGKVSVWVSLNRRKQEEVRGPKWLWALLTVVNGVGPAAYWAFGRKK</sequence>
<protein>
    <recommendedName>
        <fullName evidence="7">Cardiolipin synthase N-terminal domain-containing protein</fullName>
    </recommendedName>
</protein>
<organism evidence="8 9">
    <name type="scientific">Corynebacterium crudilactis</name>
    <dbReference type="NCBI Taxonomy" id="1652495"/>
    <lineage>
        <taxon>Bacteria</taxon>
        <taxon>Bacillati</taxon>
        <taxon>Actinomycetota</taxon>
        <taxon>Actinomycetes</taxon>
        <taxon>Mycobacteriales</taxon>
        <taxon>Corynebacteriaceae</taxon>
        <taxon>Corynebacterium</taxon>
    </lineage>
</organism>
<keyword evidence="4 6" id="KW-1133">Transmembrane helix</keyword>
<dbReference type="STRING" id="1652495.ccrud_07515"/>
<evidence type="ECO:0000256" key="4">
    <source>
        <dbReference type="ARBA" id="ARBA00022989"/>
    </source>
</evidence>
<evidence type="ECO:0000256" key="1">
    <source>
        <dbReference type="ARBA" id="ARBA00004651"/>
    </source>
</evidence>
<evidence type="ECO:0000313" key="9">
    <source>
        <dbReference type="Proteomes" id="UP000076929"/>
    </source>
</evidence>
<dbReference type="InterPro" id="IPR027379">
    <property type="entry name" value="CLS_N"/>
</dbReference>
<dbReference type="Proteomes" id="UP000076929">
    <property type="component" value="Chromosome"/>
</dbReference>
<dbReference type="GO" id="GO:0005886">
    <property type="term" value="C:plasma membrane"/>
    <property type="evidence" value="ECO:0007669"/>
    <property type="project" value="UniProtKB-SubCell"/>
</dbReference>
<keyword evidence="5 6" id="KW-0472">Membrane</keyword>
<evidence type="ECO:0000259" key="7">
    <source>
        <dbReference type="Pfam" id="PF13396"/>
    </source>
</evidence>
<keyword evidence="3 6" id="KW-0812">Transmembrane</keyword>
<reference evidence="8 9" key="1">
    <citation type="submission" date="2016-05" db="EMBL/GenBank/DDBJ databases">
        <title>Complete genome sequence of Corynebacterium crudilactis, a new Corynebacterium species isolated from raw cow's milk.</title>
        <authorList>
            <person name="Christian R."/>
            <person name="Zimmermann J."/>
            <person name="Lipski A."/>
            <person name="Kalinowski J."/>
        </authorList>
    </citation>
    <scope>NUCLEOTIDE SEQUENCE [LARGE SCALE GENOMIC DNA]</scope>
    <source>
        <strain evidence="8 9">JZ16</strain>
    </source>
</reference>
<feature type="transmembrane region" description="Helical" evidence="6">
    <location>
        <begin position="20"/>
        <end position="39"/>
    </location>
</feature>
<keyword evidence="9" id="KW-1185">Reference proteome</keyword>
<evidence type="ECO:0000256" key="6">
    <source>
        <dbReference type="SAM" id="Phobius"/>
    </source>
</evidence>
<dbReference type="AlphaFoldDB" id="A0A172QTN5"/>
<proteinExistence type="predicted"/>
<evidence type="ECO:0000256" key="2">
    <source>
        <dbReference type="ARBA" id="ARBA00022475"/>
    </source>
</evidence>
<dbReference type="Pfam" id="PF13396">
    <property type="entry name" value="PLDc_N"/>
    <property type="match status" value="1"/>
</dbReference>
<gene>
    <name evidence="8" type="ORF">ccrud_07515</name>
</gene>
<name>A0A172QTN5_9CORY</name>
<feature type="domain" description="Cardiolipin synthase N-terminal" evidence="7">
    <location>
        <begin position="38"/>
        <end position="72"/>
    </location>
</feature>
<dbReference type="EMBL" id="CP015622">
    <property type="protein sequence ID" value="ANE04067.1"/>
    <property type="molecule type" value="Genomic_DNA"/>
</dbReference>
<keyword evidence="2" id="KW-1003">Cell membrane</keyword>
<comment type="subcellular location">
    <subcellularLocation>
        <location evidence="1">Cell membrane</location>
        <topology evidence="1">Multi-pass membrane protein</topology>
    </subcellularLocation>
</comment>
<evidence type="ECO:0000256" key="5">
    <source>
        <dbReference type="ARBA" id="ARBA00023136"/>
    </source>
</evidence>
<evidence type="ECO:0000256" key="3">
    <source>
        <dbReference type="ARBA" id="ARBA00022692"/>
    </source>
</evidence>